<organism evidence="3">
    <name type="scientific">Cyprideis torosa</name>
    <dbReference type="NCBI Taxonomy" id="163714"/>
    <lineage>
        <taxon>Eukaryota</taxon>
        <taxon>Metazoa</taxon>
        <taxon>Ecdysozoa</taxon>
        <taxon>Arthropoda</taxon>
        <taxon>Crustacea</taxon>
        <taxon>Oligostraca</taxon>
        <taxon>Ostracoda</taxon>
        <taxon>Podocopa</taxon>
        <taxon>Podocopida</taxon>
        <taxon>Cytherocopina</taxon>
        <taxon>Cytheroidea</taxon>
        <taxon>Cytherideidae</taxon>
        <taxon>Cyprideis</taxon>
    </lineage>
</organism>
<feature type="coiled-coil region" evidence="1">
    <location>
        <begin position="1586"/>
        <end position="1667"/>
    </location>
</feature>
<feature type="compositionally biased region" description="Basic residues" evidence="2">
    <location>
        <begin position="2315"/>
        <end position="2325"/>
    </location>
</feature>
<dbReference type="EMBL" id="OB661807">
    <property type="protein sequence ID" value="CAD7229002.1"/>
    <property type="molecule type" value="Genomic_DNA"/>
</dbReference>
<feature type="coiled-coil region" evidence="1">
    <location>
        <begin position="5"/>
        <end position="226"/>
    </location>
</feature>
<feature type="coiled-coil region" evidence="1">
    <location>
        <begin position="1711"/>
        <end position="1860"/>
    </location>
</feature>
<feature type="compositionally biased region" description="Low complexity" evidence="2">
    <location>
        <begin position="2337"/>
        <end position="2346"/>
    </location>
</feature>
<evidence type="ECO:0000313" key="3">
    <source>
        <dbReference type="EMBL" id="CAD7229002.1"/>
    </source>
</evidence>
<feature type="region of interest" description="Disordered" evidence="2">
    <location>
        <begin position="2102"/>
        <end position="2149"/>
    </location>
</feature>
<feature type="compositionally biased region" description="Low complexity" evidence="2">
    <location>
        <begin position="2113"/>
        <end position="2122"/>
    </location>
</feature>
<dbReference type="PANTHER" id="PTHR43941">
    <property type="entry name" value="STRUCTURAL MAINTENANCE OF CHROMOSOMES PROTEIN 2"/>
    <property type="match status" value="1"/>
</dbReference>
<evidence type="ECO:0000256" key="2">
    <source>
        <dbReference type="SAM" id="MobiDB-lite"/>
    </source>
</evidence>
<feature type="non-terminal residue" evidence="3">
    <location>
        <position position="1"/>
    </location>
</feature>
<proteinExistence type="predicted"/>
<feature type="region of interest" description="Disordered" evidence="2">
    <location>
        <begin position="2312"/>
        <end position="2357"/>
    </location>
</feature>
<feature type="coiled-coil region" evidence="1">
    <location>
        <begin position="1925"/>
        <end position="1998"/>
    </location>
</feature>
<protein>
    <submittedName>
        <fullName evidence="3">Uncharacterized protein</fullName>
    </submittedName>
</protein>
<feature type="compositionally biased region" description="Basic and acidic residues" evidence="2">
    <location>
        <begin position="848"/>
        <end position="863"/>
    </location>
</feature>
<accession>A0A7R8WCA4</accession>
<dbReference type="SUPFAM" id="SSF101283">
    <property type="entry name" value="GRIP domain"/>
    <property type="match status" value="1"/>
</dbReference>
<feature type="region of interest" description="Disordered" evidence="2">
    <location>
        <begin position="1067"/>
        <end position="1095"/>
    </location>
</feature>
<name>A0A7R8WCA4_9CRUS</name>
<reference evidence="3" key="1">
    <citation type="submission" date="2020-11" db="EMBL/GenBank/DDBJ databases">
        <authorList>
            <person name="Tran Van P."/>
        </authorList>
    </citation>
    <scope>NUCLEOTIDE SEQUENCE</scope>
</reference>
<dbReference type="Gene3D" id="1.20.1170.10">
    <property type="match status" value="1"/>
</dbReference>
<dbReference type="Gene3D" id="1.10.287.1490">
    <property type="match status" value="1"/>
</dbReference>
<feature type="region of interest" description="Disordered" evidence="2">
    <location>
        <begin position="848"/>
        <end position="884"/>
    </location>
</feature>
<gene>
    <name evidence="3" type="ORF">CTOB1V02_LOCUS6876</name>
</gene>
<feature type="coiled-coil region" evidence="1">
    <location>
        <begin position="2163"/>
        <end position="2262"/>
    </location>
</feature>
<dbReference type="Gene3D" id="1.10.220.60">
    <property type="entry name" value="GRIP domain"/>
    <property type="match status" value="1"/>
</dbReference>
<sequence length="2377" mass="272882">CKVLVTQLKAKEEELRSQIKELHKELKVKETRMAEMAKELLKAANEKSEMEARLRSELDRLEAEKKELSDRLELAESEAKEISRLNDGLKAAVEDGEKLREELQKEKLKQSEELRQVRIESETRYQSIYEEKVRLESRVVEFEQELTKYKESVEEERHSFKAMLQESESEKEELREKVGELKKDVIKWEETAMERREQIRALSQERERLRSTLREFDVKMKEVLQQETVKSQRENELKAALDAALKEADLLTGQLRSACEELTLVKDELKKAKATEESLLKEVESLAQTDRELRREISEKEATVVELRAAFDIEKDDLKKQMEKLEAEREELIQRVVRITKELDDMERLKLEAEAKSATTTDLSKEEVEALRKEREEYETSLEELRVEYHEFQSTIESMKDELADKVSEVQRLQQEVDALAKKNSKLRCDLDLSRTEIVRVEETKNTLLAESQSALASAQTEAKTLRAELERGVQETERHWDAVLQEQRNQSDRVIDSLQEQVKQLDRDLSSEREQCVQLRKMADEQDSEIRQQLAIERQRSDSLAAEIEAKEAELATLREAVVAAEAIEGLKDENQKLREQVESLLKETDELKTNKEHVENEVRVLEDSLRNLGESRDAMTKEIHHLKQRLVDSDSEKNQLRSELESLKSGQVSVIEDTSKKMEELDLLRSKMEEVLKTKLEEAENVKKRREEEGKVVKELETELAKALSELESTLEEKQTMVHQYEEEIQRLNKEVARVVNERRQAVEAQEDLEEECATLRIKLEESNGEAENEIQVLRDQLSALHVSLEEEKNRTLASEEKVAVLDEVNRNLAALEEKVAHEDQEKKELHEQLVKVTSELERVQREEKEKLEGEVRRLQTELEEATNRANESSEAGTDVGMSEEVMKEVESFQQELNQLHTEQEKLIGELNNEKEKLKGLDEKNLQLQQEKVDLEARLSGVVEEREFWEAKAKEADEERDRLGKSVADLKTSTEQFERDMADLKHRLEQKEMEVSHYQNQELVSGGRESELRRVNEELERCQRSLSTKESDLKYLQTELSLISEREAVLAGNMHQLDEEIRSLRQQNDRLQSESKEKEARWSETDEGLRRELSQKQAECDRLRRELAEIQEAQRKWMEQLEHLGGPENVENLISERDRLAEDLTQAVEELRNVQVIGASKIRELVDAQDLLADAQNEVEDIRDRLENLQAELDEKKQEASSIPSLQGELDQMKRSMVAKEEEVGMLRSQMQELTAENQELVNSIALKATEVVNLETSLGGTIRSLESENSEVRMEMERFRAELSKSKAIVDEQLKQISSLEMTIADLKEEVRKAMKSPEKEGLLMAQKAAEVSVQEAEALKKQLREISQENDVLKQQIVEGTSGDMKRAFTAMESDNTRLKFEVENLKKELAQSRQSRSELLKQIDEMEIKVSLSRRAVEKSATKEELLMAKKAAEANAQEAETLRYRLRDVTNEVEQLRKLSTESSDMKRTLETIQGENSRLKFEMENLRIELAHSKSHAGDLMDQLSALERQATETIEKRDKTVADLEKVRSDLQKEISELKSSAAAAPIAATSSVSTMAAAPVAKSPPEAAGSSVSRGHAQELERRVRQLESERKRLVNEITESKRKLSEATGRIDLVEKEKSLLRAKIEGQLGFMMKKEREDWKREKSRLEREIADRDQKLQSLGGAGVEAPSRPTMVRPVLSAVPVPPRPPALGFEGHSDEKMKNLESRIEVLMKEKRNLESQLERVTEGGALRPSSVTPVTSSASGSGIAEYLLRIEELKHELKLAEEVKQELKTELNALRHEKAELETRLVETATNLSDAMSKLRNAEAAKRSLEHKLEQRNGSVDLKVAQKEAELTNAWEQKLEEAKDELMRREVSRIHEYYENVLKEKGRTICQLQDALAQHRTGGVLKKPSIGLSSGSQKSVTLMEGSDGGLDQLSAKLRDLQNSLVRNESAVKEAREKELIYQSSLADLNDKIRLLETEKLNLKTRMERERNMYQGEIAMYRRNVLEDLNGDMALEQLRRLHEEELSSQESRMKMEREAKIEELKRKAESKLMQMKRNLNAEKDAKITSLQADLSLAQEKERTQSQEMNRLRMEISQLRKLIGSVEREKAQNQLQRSDAPLASTASAPVAPPPPPAATLLQVPGTSSGSEGSGLSTDEVNAMIATHALQESQKKSLEELQRLLVQYKQDLEHREALLNESWERHLDSVSAGHSAEVNVLKREFEKTKRELDLVSELAMDAVNKGGSNLDLLRQKLVSKQHEIDALKKQHRNIVYQYMVGHSDATVLAKVIAALVRFTPDQEREVLEAEEKKQAKLSALFSHKPRVQRRRSVRPPTERRPSLPNPSLSPFASNRQSHSPELLPRPTLVPHYLFGLFHKKKPLNP</sequence>
<feature type="coiled-coil region" evidence="1">
    <location>
        <begin position="2028"/>
        <end position="2102"/>
    </location>
</feature>
<evidence type="ECO:0000256" key="1">
    <source>
        <dbReference type="SAM" id="Coils"/>
    </source>
</evidence>
<keyword evidence="1" id="KW-0175">Coiled coil</keyword>
<feature type="compositionally biased region" description="Low complexity" evidence="2">
    <location>
        <begin position="2138"/>
        <end position="2149"/>
    </location>
</feature>
<dbReference type="OrthoDB" id="5322683at2759"/>